<feature type="region of interest" description="Disordered" evidence="1">
    <location>
        <begin position="1"/>
        <end position="34"/>
    </location>
</feature>
<comment type="caution">
    <text evidence="2">The sequence shown here is derived from an EMBL/GenBank/DDBJ whole genome shotgun (WGS) entry which is preliminary data.</text>
</comment>
<dbReference type="AlphaFoldDB" id="A0A5C5WES7"/>
<evidence type="ECO:0000313" key="3">
    <source>
        <dbReference type="Proteomes" id="UP000317243"/>
    </source>
</evidence>
<dbReference type="Proteomes" id="UP000317243">
    <property type="component" value="Unassembled WGS sequence"/>
</dbReference>
<keyword evidence="3" id="KW-1185">Reference proteome</keyword>
<feature type="compositionally biased region" description="Acidic residues" evidence="1">
    <location>
        <begin position="139"/>
        <end position="156"/>
    </location>
</feature>
<dbReference type="EMBL" id="SIHI01000019">
    <property type="protein sequence ID" value="TWT49017.1"/>
    <property type="molecule type" value="Genomic_DNA"/>
</dbReference>
<proteinExistence type="predicted"/>
<sequence length="156" mass="17203">MTQPQLQQYPEHVPRPAVPRRMDPQQKANRSRKIGRILASLAPEDLDSGDPQDLYDRICLEEITPHEFAQQLEHLRGLRKNLATGVDAGSPSDAADSSDLARMADTVEIDDASNPPVDEAELAIDEPEPAVFETKPSDPETELPIDETVDEEPAAE</sequence>
<dbReference type="RefSeq" id="WP_146511351.1">
    <property type="nucleotide sequence ID" value="NZ_SIHI01000019.1"/>
</dbReference>
<name>A0A5C5WES7_9PLAN</name>
<feature type="compositionally biased region" description="Acidic residues" evidence="1">
    <location>
        <begin position="118"/>
        <end position="128"/>
    </location>
</feature>
<evidence type="ECO:0000313" key="2">
    <source>
        <dbReference type="EMBL" id="TWT49017.1"/>
    </source>
</evidence>
<evidence type="ECO:0000256" key="1">
    <source>
        <dbReference type="SAM" id="MobiDB-lite"/>
    </source>
</evidence>
<reference evidence="2 3" key="1">
    <citation type="submission" date="2019-02" db="EMBL/GenBank/DDBJ databases">
        <title>Deep-cultivation of Planctomycetes and their phenomic and genomic characterization uncovers novel biology.</title>
        <authorList>
            <person name="Wiegand S."/>
            <person name="Jogler M."/>
            <person name="Boedeker C."/>
            <person name="Pinto D."/>
            <person name="Vollmers J."/>
            <person name="Rivas-Marin E."/>
            <person name="Kohn T."/>
            <person name="Peeters S.H."/>
            <person name="Heuer A."/>
            <person name="Rast P."/>
            <person name="Oberbeckmann S."/>
            <person name="Bunk B."/>
            <person name="Jeske O."/>
            <person name="Meyerdierks A."/>
            <person name="Storesund J.E."/>
            <person name="Kallscheuer N."/>
            <person name="Luecker S."/>
            <person name="Lage O.M."/>
            <person name="Pohl T."/>
            <person name="Merkel B.J."/>
            <person name="Hornburger P."/>
            <person name="Mueller R.-W."/>
            <person name="Bruemmer F."/>
            <person name="Labrenz M."/>
            <person name="Spormann A.M."/>
            <person name="Op Den Camp H."/>
            <person name="Overmann J."/>
            <person name="Amann R."/>
            <person name="Jetten M.S.M."/>
            <person name="Mascher T."/>
            <person name="Medema M.H."/>
            <person name="Devos D.P."/>
            <person name="Kaster A.-K."/>
            <person name="Ovreas L."/>
            <person name="Rohde M."/>
            <person name="Galperin M.Y."/>
            <person name="Jogler C."/>
        </authorList>
    </citation>
    <scope>NUCLEOTIDE SEQUENCE [LARGE SCALE GENOMIC DNA]</scope>
    <source>
        <strain evidence="2 3">KOR42</strain>
    </source>
</reference>
<feature type="compositionally biased region" description="Low complexity" evidence="1">
    <location>
        <begin position="87"/>
        <end position="104"/>
    </location>
</feature>
<protein>
    <submittedName>
        <fullName evidence="2">Uncharacterized protein</fullName>
    </submittedName>
</protein>
<organism evidence="2 3">
    <name type="scientific">Thalassoglobus neptunius</name>
    <dbReference type="NCBI Taxonomy" id="1938619"/>
    <lineage>
        <taxon>Bacteria</taxon>
        <taxon>Pseudomonadati</taxon>
        <taxon>Planctomycetota</taxon>
        <taxon>Planctomycetia</taxon>
        <taxon>Planctomycetales</taxon>
        <taxon>Planctomycetaceae</taxon>
        <taxon>Thalassoglobus</taxon>
    </lineage>
</organism>
<feature type="region of interest" description="Disordered" evidence="1">
    <location>
        <begin position="83"/>
        <end position="156"/>
    </location>
</feature>
<gene>
    <name evidence="2" type="ORF">KOR42_39330</name>
</gene>
<accession>A0A5C5WES7</accession>